<dbReference type="InParanoid" id="A0A6P8YTG9"/>
<dbReference type="OrthoDB" id="5854584at2759"/>
<proteinExistence type="predicted"/>
<keyword evidence="1" id="KW-0472">Membrane</keyword>
<reference evidence="3" key="1">
    <citation type="submission" date="2025-08" db="UniProtKB">
        <authorList>
            <consortium name="RefSeq"/>
        </authorList>
    </citation>
    <scope>IDENTIFICATION</scope>
    <source>
        <tissue evidence="3">Total insect</tissue>
    </source>
</reference>
<keyword evidence="1" id="KW-1133">Transmembrane helix</keyword>
<gene>
    <name evidence="3" type="primary">LOC117645003</name>
</gene>
<evidence type="ECO:0000256" key="1">
    <source>
        <dbReference type="SAM" id="Phobius"/>
    </source>
</evidence>
<dbReference type="RefSeq" id="XP_034240760.1">
    <property type="nucleotide sequence ID" value="XM_034384869.1"/>
</dbReference>
<protein>
    <submittedName>
        <fullName evidence="3">Transmembrane protein 42</fullName>
    </submittedName>
</protein>
<sequence length="130" mass="13398">MKTTGGFFGLSGPFAALSGVAAASASVFGKLFSSAGSPWLGAVLIACMVVSNGLVWTLFVRALRSSQSSLTVTVTSAAVNYCCSALFGWLLFSERTSALWWLGSGLVVAGLLLMNSGTPNPDALPDDKQD</sequence>
<feature type="transmembrane region" description="Helical" evidence="1">
    <location>
        <begin position="98"/>
        <end position="114"/>
    </location>
</feature>
<dbReference type="AlphaFoldDB" id="A0A6P8YTG9"/>
<organism evidence="3">
    <name type="scientific">Thrips palmi</name>
    <name type="common">Melon thrips</name>
    <dbReference type="NCBI Taxonomy" id="161013"/>
    <lineage>
        <taxon>Eukaryota</taxon>
        <taxon>Metazoa</taxon>
        <taxon>Ecdysozoa</taxon>
        <taxon>Arthropoda</taxon>
        <taxon>Hexapoda</taxon>
        <taxon>Insecta</taxon>
        <taxon>Pterygota</taxon>
        <taxon>Neoptera</taxon>
        <taxon>Paraneoptera</taxon>
        <taxon>Thysanoptera</taxon>
        <taxon>Terebrantia</taxon>
        <taxon>Thripoidea</taxon>
        <taxon>Thripidae</taxon>
        <taxon>Thrips</taxon>
    </lineage>
</organism>
<dbReference type="InterPro" id="IPR037185">
    <property type="entry name" value="EmrE-like"/>
</dbReference>
<keyword evidence="2" id="KW-1185">Reference proteome</keyword>
<evidence type="ECO:0000313" key="2">
    <source>
        <dbReference type="Proteomes" id="UP000515158"/>
    </source>
</evidence>
<dbReference type="PANTHER" id="PTHR31965:SF1">
    <property type="entry name" value="TRANSMEMBRANE PROTEIN 42"/>
    <property type="match status" value="1"/>
</dbReference>
<feature type="transmembrane region" description="Helical" evidence="1">
    <location>
        <begin position="38"/>
        <end position="60"/>
    </location>
</feature>
<accession>A0A6P8YTG9</accession>
<dbReference type="GeneID" id="117645003"/>
<dbReference type="PANTHER" id="PTHR31965">
    <property type="entry name" value="TRANSMEMBRANE PROTEIN 42"/>
    <property type="match status" value="1"/>
</dbReference>
<keyword evidence="1 3" id="KW-0812">Transmembrane</keyword>
<dbReference type="Gene3D" id="1.10.3730.20">
    <property type="match status" value="1"/>
</dbReference>
<dbReference type="KEGG" id="tpal:117645003"/>
<feature type="transmembrane region" description="Helical" evidence="1">
    <location>
        <begin position="72"/>
        <end position="92"/>
    </location>
</feature>
<dbReference type="InterPro" id="IPR039632">
    <property type="entry name" value="TMEM42"/>
</dbReference>
<dbReference type="SUPFAM" id="SSF103481">
    <property type="entry name" value="Multidrug resistance efflux transporter EmrE"/>
    <property type="match status" value="1"/>
</dbReference>
<dbReference type="Proteomes" id="UP000515158">
    <property type="component" value="Unplaced"/>
</dbReference>
<evidence type="ECO:0000313" key="3">
    <source>
        <dbReference type="RefSeq" id="XP_034240760.1"/>
    </source>
</evidence>
<name>A0A6P8YTG9_THRPL</name>